<dbReference type="Proteomes" id="UP001523216">
    <property type="component" value="Unassembled WGS sequence"/>
</dbReference>
<sequence>MVNSILAGVRDFLLIILMLVLIAGSIMLKGYFDEVSARWERATTVDQACVLDPEAPGC</sequence>
<protein>
    <submittedName>
        <fullName evidence="2">Uncharacterized protein</fullName>
    </submittedName>
</protein>
<organism evidence="2 3">
    <name type="scientific">Paractinoplanes hotanensis</name>
    <dbReference type="NCBI Taxonomy" id="2906497"/>
    <lineage>
        <taxon>Bacteria</taxon>
        <taxon>Bacillati</taxon>
        <taxon>Actinomycetota</taxon>
        <taxon>Actinomycetes</taxon>
        <taxon>Micromonosporales</taxon>
        <taxon>Micromonosporaceae</taxon>
        <taxon>Paractinoplanes</taxon>
    </lineage>
</organism>
<name>A0ABT0Y2Z8_9ACTN</name>
<evidence type="ECO:0000313" key="3">
    <source>
        <dbReference type="Proteomes" id="UP001523216"/>
    </source>
</evidence>
<keyword evidence="3" id="KW-1185">Reference proteome</keyword>
<dbReference type="EMBL" id="JAMQOL010000031">
    <property type="protein sequence ID" value="MCM4080398.1"/>
    <property type="molecule type" value="Genomic_DNA"/>
</dbReference>
<dbReference type="RefSeq" id="WP_251800188.1">
    <property type="nucleotide sequence ID" value="NZ_JAMQOL010000031.1"/>
</dbReference>
<evidence type="ECO:0000313" key="2">
    <source>
        <dbReference type="EMBL" id="MCM4080398.1"/>
    </source>
</evidence>
<comment type="caution">
    <text evidence="2">The sequence shown here is derived from an EMBL/GenBank/DDBJ whole genome shotgun (WGS) entry which is preliminary data.</text>
</comment>
<keyword evidence="1" id="KW-1133">Transmembrane helix</keyword>
<proteinExistence type="predicted"/>
<gene>
    <name evidence="2" type="ORF">LXN57_22715</name>
</gene>
<accession>A0ABT0Y2Z8</accession>
<evidence type="ECO:0000256" key="1">
    <source>
        <dbReference type="SAM" id="Phobius"/>
    </source>
</evidence>
<reference evidence="2 3" key="1">
    <citation type="submission" date="2022-06" db="EMBL/GenBank/DDBJ databases">
        <title>Actinoplanes abujensis sp. nov., isolated from Nigerian arid soil.</title>
        <authorList>
            <person name="Ding P."/>
        </authorList>
    </citation>
    <scope>NUCLEOTIDE SEQUENCE [LARGE SCALE GENOMIC DNA]</scope>
    <source>
        <strain evidence="3">TRM88002</strain>
    </source>
</reference>
<keyword evidence="1" id="KW-0812">Transmembrane</keyword>
<feature type="transmembrane region" description="Helical" evidence="1">
    <location>
        <begin position="12"/>
        <end position="32"/>
    </location>
</feature>
<keyword evidence="1" id="KW-0472">Membrane</keyword>